<dbReference type="AlphaFoldDB" id="A0A9J6ASV8"/>
<gene>
    <name evidence="1" type="ORF">H5410_012449</name>
</gene>
<name>A0A9J6ASV8_SOLCO</name>
<accession>A0A9J6ASV8</accession>
<evidence type="ECO:0000313" key="1">
    <source>
        <dbReference type="EMBL" id="KAG5627231.1"/>
    </source>
</evidence>
<keyword evidence="2" id="KW-1185">Reference proteome</keyword>
<dbReference type="EMBL" id="JACXVP010000002">
    <property type="protein sequence ID" value="KAG5627231.1"/>
    <property type="molecule type" value="Genomic_DNA"/>
</dbReference>
<evidence type="ECO:0000313" key="2">
    <source>
        <dbReference type="Proteomes" id="UP000824120"/>
    </source>
</evidence>
<reference evidence="1 2" key="1">
    <citation type="submission" date="2020-09" db="EMBL/GenBank/DDBJ databases">
        <title>De no assembly of potato wild relative species, Solanum commersonii.</title>
        <authorList>
            <person name="Cho K."/>
        </authorList>
    </citation>
    <scope>NUCLEOTIDE SEQUENCE [LARGE SCALE GENOMIC DNA]</scope>
    <source>
        <strain evidence="1">LZ3.2</strain>
        <tissue evidence="1">Leaf</tissue>
    </source>
</reference>
<protein>
    <submittedName>
        <fullName evidence="1">Uncharacterized protein</fullName>
    </submittedName>
</protein>
<dbReference type="Proteomes" id="UP000824120">
    <property type="component" value="Chromosome 2"/>
</dbReference>
<organism evidence="1 2">
    <name type="scientific">Solanum commersonii</name>
    <name type="common">Commerson's wild potato</name>
    <name type="synonym">Commerson's nightshade</name>
    <dbReference type="NCBI Taxonomy" id="4109"/>
    <lineage>
        <taxon>Eukaryota</taxon>
        <taxon>Viridiplantae</taxon>
        <taxon>Streptophyta</taxon>
        <taxon>Embryophyta</taxon>
        <taxon>Tracheophyta</taxon>
        <taxon>Spermatophyta</taxon>
        <taxon>Magnoliopsida</taxon>
        <taxon>eudicotyledons</taxon>
        <taxon>Gunneridae</taxon>
        <taxon>Pentapetalae</taxon>
        <taxon>asterids</taxon>
        <taxon>lamiids</taxon>
        <taxon>Solanales</taxon>
        <taxon>Solanaceae</taxon>
        <taxon>Solanoideae</taxon>
        <taxon>Solaneae</taxon>
        <taxon>Solanum</taxon>
    </lineage>
</organism>
<proteinExistence type="predicted"/>
<comment type="caution">
    <text evidence="1">The sequence shown here is derived from an EMBL/GenBank/DDBJ whole genome shotgun (WGS) entry which is preliminary data.</text>
</comment>
<sequence>MDASPVCASMKTCNLMLDEGTPVIATLGVQLLVIAPRFGRKSVSSDDMSPDVGTSNIA</sequence>